<dbReference type="PANTHER" id="PTHR40788">
    <property type="entry name" value="CLR5 DOMAIN-CONTAINING PROTEIN-RELATED"/>
    <property type="match status" value="1"/>
</dbReference>
<dbReference type="EMBL" id="KQ030513">
    <property type="protein sequence ID" value="KJZ76126.1"/>
    <property type="molecule type" value="Genomic_DNA"/>
</dbReference>
<accession>A0A0F7ZL88</accession>
<protein>
    <submittedName>
        <fullName evidence="1">Uncharacterized protein</fullName>
    </submittedName>
</protein>
<sequence length="729" mass="82516">MPTFTLECLADLSVNKSFHETLIRDYKRHGDSVSAIWSRLDTKQRLECVTACAARKLSQLRKSIRLLRSVSERDFDELIETILPEWTGDIEKGTLDADSYLGLIKYRATRSLSQLLHPSDGPWREDFPEIARHEVFHRIEYDFSAWTPISLTEDQYGDSLPRVPNDLPGLIQSMWDGRVAPDWASRTIFLRQSCMSHRCSLLITKILERGFQLEASRPPPRMRADPAAAPGNALSDKALSRNLSLINLRSGARCQRESLEIFLGMLNQNSAFLASVVEDFYHCRPELVLDTKGSEMPVRTPQHMSAALFEALRSGMRAAVHWKCIEELVDRLADFQADKFNQAFILQELVNMCHLEFNRAQTLLKRRIQRRTGAYAFTRKTEVYDKHGNLRITMNRSPDELLVADPLVRHLLHLCQPDIGVAKSVEWGDKLKAFCEAFSSEGARLHPGEGLALTDFKYIAQFIQKTSSVTSLPKVSQNKGQIFVSRLKGLESELDELKRHVDLREFVVPIKQLVDHDRAEEALDALDDFMDEKAGAALGFLYQDLIDECLSALEAHCRQAKNKARELKCAEPVFVSPSTPEARQLQIQTRRLKEKTRPSATALCGLSRREEFFDANEGSDESAPESKAPQTFRVSQAAANVFATLFDKSQARGTISWADFEAAMVELGFSVLPKFGSVYTFEPPASMGASKSFTIHRPHHSHIEGYSVAIYARRLNRVYGWDSDTFELA</sequence>
<evidence type="ECO:0000313" key="2">
    <source>
        <dbReference type="Proteomes" id="UP000054481"/>
    </source>
</evidence>
<gene>
    <name evidence="1" type="ORF">HIM_04582</name>
</gene>
<proteinExistence type="predicted"/>
<dbReference type="PANTHER" id="PTHR40788:SF1">
    <property type="entry name" value="IPA PROTEIN"/>
    <property type="match status" value="1"/>
</dbReference>
<organism evidence="1 2">
    <name type="scientific">Hirsutella minnesotensis 3608</name>
    <dbReference type="NCBI Taxonomy" id="1043627"/>
    <lineage>
        <taxon>Eukaryota</taxon>
        <taxon>Fungi</taxon>
        <taxon>Dikarya</taxon>
        <taxon>Ascomycota</taxon>
        <taxon>Pezizomycotina</taxon>
        <taxon>Sordariomycetes</taxon>
        <taxon>Hypocreomycetidae</taxon>
        <taxon>Hypocreales</taxon>
        <taxon>Ophiocordycipitaceae</taxon>
        <taxon>Hirsutella</taxon>
    </lineage>
</organism>
<dbReference type="AlphaFoldDB" id="A0A0F7ZL88"/>
<evidence type="ECO:0000313" key="1">
    <source>
        <dbReference type="EMBL" id="KJZ76126.1"/>
    </source>
</evidence>
<dbReference type="OrthoDB" id="2922289at2759"/>
<reference evidence="1 2" key="1">
    <citation type="journal article" date="2014" name="Genome Biol. Evol.">
        <title>Comparative genomics and transcriptomics analyses reveal divergent lifestyle features of nematode endoparasitic fungus Hirsutella minnesotensis.</title>
        <authorList>
            <person name="Lai Y."/>
            <person name="Liu K."/>
            <person name="Zhang X."/>
            <person name="Zhang X."/>
            <person name="Li K."/>
            <person name="Wang N."/>
            <person name="Shu C."/>
            <person name="Wu Y."/>
            <person name="Wang C."/>
            <person name="Bushley K.E."/>
            <person name="Xiang M."/>
            <person name="Liu X."/>
        </authorList>
    </citation>
    <scope>NUCLEOTIDE SEQUENCE [LARGE SCALE GENOMIC DNA]</scope>
    <source>
        <strain evidence="1 2">3608</strain>
    </source>
</reference>
<name>A0A0F7ZL88_9HYPO</name>
<keyword evidence="2" id="KW-1185">Reference proteome</keyword>
<dbReference type="Proteomes" id="UP000054481">
    <property type="component" value="Unassembled WGS sequence"/>
</dbReference>